<sequence length="597" mass="65447">MWTGTVGLINGQYKYLTAETFGHKINANGSGLKKKQQWTIEPFPLKNNAVNSNGTTGNNGTSANNGTANSGSNGNTSIEETTELEYVAIKSHLNCYLAVDSFGNVTCDSQERSDGARFTITICSMSNGQNEESIYWAFRNVQRNYYLGTTADGMIICNAKMPQTRSELWHIHLIPARGATMFALKSVGRKRYARALLASAAQQTIAGTNNEDSKSEQIQIDATTPWGSETLFSFKYYEGGRYALLTASCKYLNCDGSCVDWTPILQNGATNGSVKKPVSAPNTPPAACLFTIDYHGGFVAFRDCDGRYLAGAGRSAILRARSTTVSRDELFEFEIAPIQIALRATFNNKWVSLKQGVDLSANQNEITSEHETFQLKFDNESNSWHISSKEGNYWALGGASTIQASNKDEKTRGHFKLKWNDDGTCSILASSDGKASEDSMKWICNRKSGQLFTGSQDPVRFFVMLQNRTSFNLRASTGSGFIGVKLPGSSGKLESGKTTPDSIIVEYAHSENSDESAFNCCYFKMPANNKYWSVIDGNIVACDAASPTCAQQWILELRNGCCIAIRMFDSGSYLTLTNQGAIIVSNCQPKDATLWEF</sequence>
<reference evidence="11 12" key="1">
    <citation type="journal article" date="2018" name="Gigascience">
        <title>Genomes of trombidid mites reveal novel predicted allergens and laterally-transferred genes associated with secondary metabolism.</title>
        <authorList>
            <person name="Dong X."/>
            <person name="Chaisiri K."/>
            <person name="Xia D."/>
            <person name="Armstrong S.D."/>
            <person name="Fang Y."/>
            <person name="Donnelly M.J."/>
            <person name="Kadowaki T."/>
            <person name="McGarry J.W."/>
            <person name="Darby A.C."/>
            <person name="Makepeace B.L."/>
        </authorList>
    </citation>
    <scope>NUCLEOTIDE SEQUENCE [LARGE SCALE GENOMIC DNA]</scope>
    <source>
        <strain evidence="11">UoL-UT</strain>
    </source>
</reference>
<keyword evidence="8" id="KW-0539">Nucleus</keyword>
<dbReference type="InterPro" id="IPR008999">
    <property type="entry name" value="Actin-crosslinking"/>
</dbReference>
<dbReference type="GO" id="GO:0030674">
    <property type="term" value="F:protein-macromolecule adaptor activity"/>
    <property type="evidence" value="ECO:0007669"/>
    <property type="project" value="InterPro"/>
</dbReference>
<dbReference type="CDD" id="cd23336">
    <property type="entry name" value="beta-trefoil_FSCN_rpt3"/>
    <property type="match status" value="1"/>
</dbReference>
<dbReference type="FunFam" id="2.80.10.50:FF:000015">
    <property type="entry name" value="Fascin"/>
    <property type="match status" value="1"/>
</dbReference>
<dbReference type="InterPro" id="IPR010414">
    <property type="entry name" value="FRG1"/>
</dbReference>
<dbReference type="Proteomes" id="UP000288716">
    <property type="component" value="Unassembled WGS sequence"/>
</dbReference>
<dbReference type="Gene3D" id="2.80.10.50">
    <property type="match status" value="4"/>
</dbReference>
<dbReference type="GO" id="GO:0055120">
    <property type="term" value="C:striated muscle dense body"/>
    <property type="evidence" value="ECO:0007669"/>
    <property type="project" value="TreeGrafter"/>
</dbReference>
<dbReference type="SUPFAM" id="SSF50405">
    <property type="entry name" value="Actin-crosslinking proteins"/>
    <property type="match status" value="3"/>
</dbReference>
<dbReference type="CDD" id="cd23337">
    <property type="entry name" value="beta-trefoil_FSCN_rpt4"/>
    <property type="match status" value="1"/>
</dbReference>
<evidence type="ECO:0000259" key="10">
    <source>
        <dbReference type="Pfam" id="PF06268"/>
    </source>
</evidence>
<dbReference type="OrthoDB" id="10259868at2759"/>
<dbReference type="FunFam" id="2.80.10.50:FF:000008">
    <property type="entry name" value="Fascin"/>
    <property type="match status" value="1"/>
</dbReference>
<comment type="subcellular location">
    <subcellularLocation>
        <location evidence="1">Cytoplasm</location>
        <location evidence="1">Cytoskeleton</location>
    </subcellularLocation>
    <subcellularLocation>
        <location evidence="2">Nucleus</location>
        <location evidence="2">Nucleolus</location>
    </subcellularLocation>
</comment>
<evidence type="ECO:0000313" key="11">
    <source>
        <dbReference type="EMBL" id="RWS25086.1"/>
    </source>
</evidence>
<feature type="domain" description="Fascin-like" evidence="10">
    <location>
        <begin position="348"/>
        <end position="434"/>
    </location>
</feature>
<protein>
    <submittedName>
        <fullName evidence="11">Singed-like protein</fullName>
    </submittedName>
</protein>
<gene>
    <name evidence="11" type="ORF">B4U80_00998</name>
</gene>
<evidence type="ECO:0000256" key="6">
    <source>
        <dbReference type="ARBA" id="ARBA00023203"/>
    </source>
</evidence>
<feature type="compositionally biased region" description="Low complexity" evidence="9">
    <location>
        <begin position="47"/>
        <end position="77"/>
    </location>
</feature>
<comment type="similarity">
    <text evidence="4">Belongs to the FRG1 family.</text>
</comment>
<dbReference type="EMBL" id="NCKV01004066">
    <property type="protein sequence ID" value="RWS25086.1"/>
    <property type="molecule type" value="Genomic_DNA"/>
</dbReference>
<organism evidence="11 12">
    <name type="scientific">Leptotrombidium deliense</name>
    <dbReference type="NCBI Taxonomy" id="299467"/>
    <lineage>
        <taxon>Eukaryota</taxon>
        <taxon>Metazoa</taxon>
        <taxon>Ecdysozoa</taxon>
        <taxon>Arthropoda</taxon>
        <taxon>Chelicerata</taxon>
        <taxon>Arachnida</taxon>
        <taxon>Acari</taxon>
        <taxon>Acariformes</taxon>
        <taxon>Trombidiformes</taxon>
        <taxon>Prostigmata</taxon>
        <taxon>Anystina</taxon>
        <taxon>Parasitengona</taxon>
        <taxon>Trombiculoidea</taxon>
        <taxon>Trombiculidae</taxon>
        <taxon>Leptotrombidium</taxon>
    </lineage>
</organism>
<evidence type="ECO:0000256" key="3">
    <source>
        <dbReference type="ARBA" id="ARBA00007415"/>
    </source>
</evidence>
<evidence type="ECO:0000313" key="12">
    <source>
        <dbReference type="Proteomes" id="UP000288716"/>
    </source>
</evidence>
<evidence type="ECO:0000256" key="1">
    <source>
        <dbReference type="ARBA" id="ARBA00004245"/>
    </source>
</evidence>
<evidence type="ECO:0000256" key="7">
    <source>
        <dbReference type="ARBA" id="ARBA00023212"/>
    </source>
</evidence>
<dbReference type="VEuPathDB" id="VectorBase:LDEU006953"/>
<keyword evidence="7" id="KW-0206">Cytoskeleton</keyword>
<name>A0A443SC04_9ACAR</name>
<evidence type="ECO:0000256" key="2">
    <source>
        <dbReference type="ARBA" id="ARBA00004604"/>
    </source>
</evidence>
<evidence type="ECO:0000256" key="8">
    <source>
        <dbReference type="ARBA" id="ARBA00023242"/>
    </source>
</evidence>
<dbReference type="GO" id="GO:0005730">
    <property type="term" value="C:nucleolus"/>
    <property type="evidence" value="ECO:0007669"/>
    <property type="project" value="UniProtKB-SubCell"/>
</dbReference>
<dbReference type="PANTHER" id="PTHR12928:SF0">
    <property type="entry name" value="FSHD REGION GENE 1"/>
    <property type="match status" value="1"/>
</dbReference>
<dbReference type="GO" id="GO:0005856">
    <property type="term" value="C:cytoskeleton"/>
    <property type="evidence" value="ECO:0007669"/>
    <property type="project" value="UniProtKB-SubCell"/>
</dbReference>
<keyword evidence="5" id="KW-0963">Cytoplasm</keyword>
<dbReference type="Pfam" id="PF06268">
    <property type="entry name" value="Fascin"/>
    <property type="match status" value="3"/>
</dbReference>
<dbReference type="AlphaFoldDB" id="A0A443SC04"/>
<dbReference type="PANTHER" id="PTHR12928">
    <property type="entry name" value="FRG1 PROTEIN"/>
    <property type="match status" value="1"/>
</dbReference>
<comment type="similarity">
    <text evidence="3">Belongs to the fascin family.</text>
</comment>
<dbReference type="GO" id="GO:0071013">
    <property type="term" value="C:catalytic step 2 spliceosome"/>
    <property type="evidence" value="ECO:0007669"/>
    <property type="project" value="TreeGrafter"/>
</dbReference>
<dbReference type="STRING" id="299467.A0A443SC04"/>
<evidence type="ECO:0000256" key="4">
    <source>
        <dbReference type="ARBA" id="ARBA00010878"/>
    </source>
</evidence>
<keyword evidence="6" id="KW-0009">Actin-binding</keyword>
<proteinExistence type="inferred from homology"/>
<evidence type="ECO:0000256" key="5">
    <source>
        <dbReference type="ARBA" id="ARBA00022490"/>
    </source>
</evidence>
<feature type="region of interest" description="Disordered" evidence="9">
    <location>
        <begin position="45"/>
        <end position="77"/>
    </location>
</feature>
<keyword evidence="12" id="KW-1185">Reference proteome</keyword>
<dbReference type="InterPro" id="IPR022768">
    <property type="entry name" value="Fascin-like_dom"/>
</dbReference>
<feature type="domain" description="Fascin-like" evidence="10">
    <location>
        <begin position="85"/>
        <end position="170"/>
    </location>
</feature>
<feature type="domain" description="Fascin-like" evidence="10">
    <location>
        <begin position="279"/>
        <end position="333"/>
    </location>
</feature>
<accession>A0A443SC04</accession>
<evidence type="ECO:0000256" key="9">
    <source>
        <dbReference type="SAM" id="MobiDB-lite"/>
    </source>
</evidence>
<comment type="caution">
    <text evidence="11">The sequence shown here is derived from an EMBL/GenBank/DDBJ whole genome shotgun (WGS) entry which is preliminary data.</text>
</comment>
<dbReference type="GO" id="GO:0051015">
    <property type="term" value="F:actin filament binding"/>
    <property type="evidence" value="ECO:0007669"/>
    <property type="project" value="InterPro"/>
</dbReference>
<dbReference type="CDD" id="cd23351">
    <property type="entry name" value="beta-trefoil_singed_rpt2"/>
    <property type="match status" value="1"/>
</dbReference>